<dbReference type="AlphaFoldDB" id="A0A1Z3HTX7"/>
<organism evidence="1 2">
    <name type="scientific">Halomicronema hongdechloris C2206</name>
    <dbReference type="NCBI Taxonomy" id="1641165"/>
    <lineage>
        <taxon>Bacteria</taxon>
        <taxon>Bacillati</taxon>
        <taxon>Cyanobacteriota</taxon>
        <taxon>Cyanophyceae</taxon>
        <taxon>Nodosilineales</taxon>
        <taxon>Nodosilineaceae</taxon>
        <taxon>Halomicronema</taxon>
    </lineage>
</organism>
<protein>
    <submittedName>
        <fullName evidence="1">WD-40 repeat protein</fullName>
    </submittedName>
</protein>
<proteinExistence type="predicted"/>
<evidence type="ECO:0000313" key="1">
    <source>
        <dbReference type="EMBL" id="ASC73754.1"/>
    </source>
</evidence>
<name>A0A1Z3HTX7_9CYAN</name>
<dbReference type="KEGG" id="hhg:XM38_047260"/>
<dbReference type="RefSeq" id="WP_187329517.1">
    <property type="nucleotide sequence ID" value="NZ_CP021983.2"/>
</dbReference>
<sequence length="48" mass="5394">MTLSSDGYVRLFRLDNGLDDLLARGCAWLQDYFNANPEKQAEAGICLE</sequence>
<dbReference type="Proteomes" id="UP000191901">
    <property type="component" value="Chromosome"/>
</dbReference>
<evidence type="ECO:0000313" key="2">
    <source>
        <dbReference type="Proteomes" id="UP000191901"/>
    </source>
</evidence>
<dbReference type="EMBL" id="CP021983">
    <property type="protein sequence ID" value="ASC73754.1"/>
    <property type="molecule type" value="Genomic_DNA"/>
</dbReference>
<accession>A0A1Z3HTX7</accession>
<reference evidence="1 2" key="1">
    <citation type="journal article" date="2016" name="Biochim. Biophys. Acta">
        <title>Characterization of red-shifted phycobilisomes isolated from the chlorophyll f-containing cyanobacterium Halomicronema hongdechloris.</title>
        <authorList>
            <person name="Li Y."/>
            <person name="Lin Y."/>
            <person name="Garvey C.J."/>
            <person name="Birch D."/>
            <person name="Corkery R.W."/>
            <person name="Loughlin P.C."/>
            <person name="Scheer H."/>
            <person name="Willows R.D."/>
            <person name="Chen M."/>
        </authorList>
    </citation>
    <scope>NUCLEOTIDE SEQUENCE [LARGE SCALE GENOMIC DNA]</scope>
    <source>
        <strain evidence="1 2">C2206</strain>
    </source>
</reference>
<gene>
    <name evidence="1" type="ORF">XM38_047260</name>
</gene>
<keyword evidence="2" id="KW-1185">Reference proteome</keyword>